<evidence type="ECO:0000256" key="2">
    <source>
        <dbReference type="ARBA" id="ARBA00008183"/>
    </source>
</evidence>
<organism evidence="13 14">
    <name type="scientific">Wolfiporia cocos (strain MD-104)</name>
    <name type="common">Brown rot fungus</name>
    <dbReference type="NCBI Taxonomy" id="742152"/>
    <lineage>
        <taxon>Eukaryota</taxon>
        <taxon>Fungi</taxon>
        <taxon>Dikarya</taxon>
        <taxon>Basidiomycota</taxon>
        <taxon>Agaricomycotina</taxon>
        <taxon>Agaricomycetes</taxon>
        <taxon>Polyporales</taxon>
        <taxon>Phaeolaceae</taxon>
        <taxon>Wolfiporia</taxon>
    </lineage>
</organism>
<keyword evidence="9" id="KW-0408">Iron</keyword>
<dbReference type="InterPro" id="IPR036524">
    <property type="entry name" value="Frataxin/CyaY_sf"/>
</dbReference>
<dbReference type="InterPro" id="IPR020895">
    <property type="entry name" value="Frataxin_CS"/>
</dbReference>
<keyword evidence="8" id="KW-0560">Oxidoreductase</keyword>
<keyword evidence="6" id="KW-0410">Iron transport</keyword>
<dbReference type="PRINTS" id="PR00904">
    <property type="entry name" value="FRATAXIN"/>
</dbReference>
<evidence type="ECO:0000256" key="5">
    <source>
        <dbReference type="ARBA" id="ARBA00022448"/>
    </source>
</evidence>
<dbReference type="OMA" id="WDIECAS"/>
<dbReference type="Pfam" id="PF01491">
    <property type="entry name" value="Frataxin_Cyay"/>
    <property type="match status" value="1"/>
</dbReference>
<keyword evidence="7" id="KW-0809">Transit peptide</keyword>
<keyword evidence="10" id="KW-0406">Ion transport</keyword>
<dbReference type="GO" id="GO:0016226">
    <property type="term" value="P:iron-sulfur cluster assembly"/>
    <property type="evidence" value="ECO:0007669"/>
    <property type="project" value="InterPro"/>
</dbReference>
<comment type="catalytic activity">
    <reaction evidence="12">
        <text>4 Fe(2+) + O2 + 4 H(+) = 4 Fe(3+) + 2 H2O</text>
        <dbReference type="Rhea" id="RHEA:11148"/>
        <dbReference type="ChEBI" id="CHEBI:15377"/>
        <dbReference type="ChEBI" id="CHEBI:15378"/>
        <dbReference type="ChEBI" id="CHEBI:15379"/>
        <dbReference type="ChEBI" id="CHEBI:29033"/>
        <dbReference type="ChEBI" id="CHEBI:29034"/>
        <dbReference type="EC" id="1.16.3.1"/>
    </reaction>
</comment>
<dbReference type="EMBL" id="KB467831">
    <property type="protein sequence ID" value="PCH33441.1"/>
    <property type="molecule type" value="Genomic_DNA"/>
</dbReference>
<comment type="similarity">
    <text evidence="2">Belongs to the frataxin family.</text>
</comment>
<dbReference type="OrthoDB" id="1897642at2759"/>
<dbReference type="GO" id="GO:0005739">
    <property type="term" value="C:mitochondrion"/>
    <property type="evidence" value="ECO:0007669"/>
    <property type="project" value="UniProtKB-SubCell"/>
</dbReference>
<dbReference type="GO" id="GO:0008198">
    <property type="term" value="F:ferrous iron binding"/>
    <property type="evidence" value="ECO:0007669"/>
    <property type="project" value="TreeGrafter"/>
</dbReference>
<name>A0A2H3IUQ7_WOLCO</name>
<dbReference type="InterPro" id="IPR017789">
    <property type="entry name" value="Frataxin"/>
</dbReference>
<evidence type="ECO:0000256" key="10">
    <source>
        <dbReference type="ARBA" id="ARBA00023065"/>
    </source>
</evidence>
<keyword evidence="14" id="KW-1185">Reference proteome</keyword>
<evidence type="ECO:0000313" key="13">
    <source>
        <dbReference type="EMBL" id="PCH33441.1"/>
    </source>
</evidence>
<dbReference type="GO" id="GO:0034986">
    <property type="term" value="F:iron chaperone activity"/>
    <property type="evidence" value="ECO:0007669"/>
    <property type="project" value="TreeGrafter"/>
</dbReference>
<gene>
    <name evidence="13" type="ORF">WOLCODRAFT_22018</name>
</gene>
<dbReference type="SMART" id="SM01219">
    <property type="entry name" value="Frataxin_Cyay"/>
    <property type="match status" value="1"/>
</dbReference>
<dbReference type="NCBIfam" id="TIGR03421">
    <property type="entry name" value="FeS_CyaY"/>
    <property type="match status" value="1"/>
</dbReference>
<sequence length="189" mass="20540">MMLARQAARSLRHPRLDAIPSTARTIVTVPARLSSASLAYSSAASACSRRHAPRRTYATPPPQVVHSDLPVQKYHAYADATMDQLLESLENALDSIGDPEYEVEYSSGVLTLKLGAKGTYVINKQPPNKQIWLSSPVSGPKRYDYSPALDDWVYGRDGRPMSALLEQELGSAFGGAIQLGISRVSALAR</sequence>
<evidence type="ECO:0000256" key="9">
    <source>
        <dbReference type="ARBA" id="ARBA00023004"/>
    </source>
</evidence>
<evidence type="ECO:0000256" key="8">
    <source>
        <dbReference type="ARBA" id="ARBA00023002"/>
    </source>
</evidence>
<dbReference type="EC" id="1.16.3.1" evidence="3"/>
<dbReference type="PROSITE" id="PS01344">
    <property type="entry name" value="FRATAXIN_1"/>
    <property type="match status" value="1"/>
</dbReference>
<protein>
    <recommendedName>
        <fullName evidence="3">ferroxidase</fullName>
        <ecNumber evidence="3">1.16.3.1</ecNumber>
    </recommendedName>
</protein>
<dbReference type="Proteomes" id="UP000218811">
    <property type="component" value="Unassembled WGS sequence"/>
</dbReference>
<keyword evidence="5" id="KW-0813">Transport</keyword>
<dbReference type="PANTHER" id="PTHR16821">
    <property type="entry name" value="FRATAXIN"/>
    <property type="match status" value="1"/>
</dbReference>
<evidence type="ECO:0000256" key="6">
    <source>
        <dbReference type="ARBA" id="ARBA00022496"/>
    </source>
</evidence>
<evidence type="ECO:0000256" key="4">
    <source>
        <dbReference type="ARBA" id="ARBA00022434"/>
    </source>
</evidence>
<dbReference type="GO" id="GO:0051537">
    <property type="term" value="F:2 iron, 2 sulfur cluster binding"/>
    <property type="evidence" value="ECO:0007669"/>
    <property type="project" value="TreeGrafter"/>
</dbReference>
<proteinExistence type="inferred from homology"/>
<keyword evidence="4" id="KW-0409">Iron storage</keyword>
<evidence type="ECO:0000256" key="12">
    <source>
        <dbReference type="ARBA" id="ARBA00047990"/>
    </source>
</evidence>
<comment type="subcellular location">
    <subcellularLocation>
        <location evidence="1">Mitochondrion</location>
    </subcellularLocation>
</comment>
<evidence type="ECO:0000256" key="1">
    <source>
        <dbReference type="ARBA" id="ARBA00004173"/>
    </source>
</evidence>
<dbReference type="SUPFAM" id="SSF55387">
    <property type="entry name" value="Frataxin/Nqo15-like"/>
    <property type="match status" value="1"/>
</dbReference>
<reference evidence="13 14" key="1">
    <citation type="journal article" date="2012" name="Science">
        <title>The Paleozoic origin of enzymatic lignin decomposition reconstructed from 31 fungal genomes.</title>
        <authorList>
            <person name="Floudas D."/>
            <person name="Binder M."/>
            <person name="Riley R."/>
            <person name="Barry K."/>
            <person name="Blanchette R.A."/>
            <person name="Henrissat B."/>
            <person name="Martinez A.T."/>
            <person name="Otillar R."/>
            <person name="Spatafora J.W."/>
            <person name="Yadav J.S."/>
            <person name="Aerts A."/>
            <person name="Benoit I."/>
            <person name="Boyd A."/>
            <person name="Carlson A."/>
            <person name="Copeland A."/>
            <person name="Coutinho P.M."/>
            <person name="de Vries R.P."/>
            <person name="Ferreira P."/>
            <person name="Findley K."/>
            <person name="Foster B."/>
            <person name="Gaskell J."/>
            <person name="Glotzer D."/>
            <person name="Gorecki P."/>
            <person name="Heitman J."/>
            <person name="Hesse C."/>
            <person name="Hori C."/>
            <person name="Igarashi K."/>
            <person name="Jurgens J.A."/>
            <person name="Kallen N."/>
            <person name="Kersten P."/>
            <person name="Kohler A."/>
            <person name="Kuees U."/>
            <person name="Kumar T.K.A."/>
            <person name="Kuo A."/>
            <person name="LaButti K."/>
            <person name="Larrondo L.F."/>
            <person name="Lindquist E."/>
            <person name="Ling A."/>
            <person name="Lombard V."/>
            <person name="Lucas S."/>
            <person name="Lundell T."/>
            <person name="Martin R."/>
            <person name="McLaughlin D.J."/>
            <person name="Morgenstern I."/>
            <person name="Morin E."/>
            <person name="Murat C."/>
            <person name="Nagy L.G."/>
            <person name="Nolan M."/>
            <person name="Ohm R.A."/>
            <person name="Patyshakuliyeva A."/>
            <person name="Rokas A."/>
            <person name="Ruiz-Duenas F.J."/>
            <person name="Sabat G."/>
            <person name="Salamov A."/>
            <person name="Samejima M."/>
            <person name="Schmutz J."/>
            <person name="Slot J.C."/>
            <person name="St John F."/>
            <person name="Stenlid J."/>
            <person name="Sun H."/>
            <person name="Sun S."/>
            <person name="Syed K."/>
            <person name="Tsang A."/>
            <person name="Wiebenga A."/>
            <person name="Young D."/>
            <person name="Pisabarro A."/>
            <person name="Eastwood D.C."/>
            <person name="Martin F."/>
            <person name="Cullen D."/>
            <person name="Grigoriev I.V."/>
            <person name="Hibbett D.S."/>
        </authorList>
    </citation>
    <scope>NUCLEOTIDE SEQUENCE [LARGE SCALE GENOMIC DNA]</scope>
    <source>
        <strain evidence="13 14">MD-104</strain>
    </source>
</reference>
<dbReference type="PANTHER" id="PTHR16821:SF2">
    <property type="entry name" value="FRATAXIN, MITOCHONDRIAL"/>
    <property type="match status" value="1"/>
</dbReference>
<evidence type="ECO:0000256" key="11">
    <source>
        <dbReference type="ARBA" id="ARBA00023128"/>
    </source>
</evidence>
<dbReference type="Gene3D" id="3.30.920.10">
    <property type="entry name" value="Frataxin/CyaY"/>
    <property type="match status" value="1"/>
</dbReference>
<dbReference type="GO" id="GO:0008199">
    <property type="term" value="F:ferric iron binding"/>
    <property type="evidence" value="ECO:0007669"/>
    <property type="project" value="InterPro"/>
</dbReference>
<evidence type="ECO:0000313" key="14">
    <source>
        <dbReference type="Proteomes" id="UP000218811"/>
    </source>
</evidence>
<keyword evidence="11" id="KW-0496">Mitochondrion</keyword>
<dbReference type="NCBIfam" id="TIGR03422">
    <property type="entry name" value="mito_frataxin"/>
    <property type="match status" value="1"/>
</dbReference>
<dbReference type="AlphaFoldDB" id="A0A2H3IUQ7"/>
<accession>A0A2H3IUQ7</accession>
<dbReference type="PROSITE" id="PS50810">
    <property type="entry name" value="FRATAXIN_2"/>
    <property type="match status" value="1"/>
</dbReference>
<dbReference type="GO" id="GO:0004322">
    <property type="term" value="F:ferroxidase activity"/>
    <property type="evidence" value="ECO:0007669"/>
    <property type="project" value="UniProtKB-EC"/>
</dbReference>
<evidence type="ECO:0000256" key="3">
    <source>
        <dbReference type="ARBA" id="ARBA00013107"/>
    </source>
</evidence>
<dbReference type="GO" id="GO:0006826">
    <property type="term" value="P:iron ion transport"/>
    <property type="evidence" value="ECO:0007669"/>
    <property type="project" value="UniProtKB-KW"/>
</dbReference>
<dbReference type="InterPro" id="IPR002908">
    <property type="entry name" value="Frataxin/CyaY"/>
</dbReference>
<dbReference type="GO" id="GO:0006879">
    <property type="term" value="P:intracellular iron ion homeostasis"/>
    <property type="evidence" value="ECO:0007669"/>
    <property type="project" value="UniProtKB-KW"/>
</dbReference>
<dbReference type="STRING" id="742152.A0A2H3IUQ7"/>
<evidence type="ECO:0000256" key="7">
    <source>
        <dbReference type="ARBA" id="ARBA00022946"/>
    </source>
</evidence>